<dbReference type="PANTHER" id="PTHR24264:SF54">
    <property type="entry name" value="PEPTIDASE S1 DOMAIN-CONTAINING PROTEIN"/>
    <property type="match status" value="1"/>
</dbReference>
<keyword evidence="3 5" id="KW-0720">Serine protease</keyword>
<protein>
    <submittedName>
        <fullName evidence="9">Serine protease</fullName>
    </submittedName>
</protein>
<dbReference type="EMBL" id="AP028909">
    <property type="protein sequence ID" value="BES88126.1"/>
    <property type="molecule type" value="Genomic_DNA"/>
</dbReference>
<feature type="compositionally biased region" description="Basic and acidic residues" evidence="6">
    <location>
        <begin position="84"/>
        <end position="100"/>
    </location>
</feature>
<gene>
    <name evidence="9" type="ORF">NTJ_00932</name>
</gene>
<dbReference type="GO" id="GO:0006508">
    <property type="term" value="P:proteolysis"/>
    <property type="evidence" value="ECO:0007669"/>
    <property type="project" value="UniProtKB-KW"/>
</dbReference>
<name>A0ABN7ABA0_9HEMI</name>
<evidence type="ECO:0000256" key="5">
    <source>
        <dbReference type="RuleBase" id="RU363034"/>
    </source>
</evidence>
<dbReference type="InterPro" id="IPR033116">
    <property type="entry name" value="TRYPSIN_SER"/>
</dbReference>
<evidence type="ECO:0000256" key="6">
    <source>
        <dbReference type="SAM" id="MobiDB-lite"/>
    </source>
</evidence>
<dbReference type="CDD" id="cd00190">
    <property type="entry name" value="Tryp_SPc"/>
    <property type="match status" value="1"/>
</dbReference>
<evidence type="ECO:0000256" key="4">
    <source>
        <dbReference type="ARBA" id="ARBA00023157"/>
    </source>
</evidence>
<dbReference type="PROSITE" id="PS50240">
    <property type="entry name" value="TRYPSIN_DOM"/>
    <property type="match status" value="1"/>
</dbReference>
<keyword evidence="7" id="KW-0732">Signal</keyword>
<feature type="region of interest" description="Disordered" evidence="6">
    <location>
        <begin position="43"/>
        <end position="100"/>
    </location>
</feature>
<evidence type="ECO:0000259" key="8">
    <source>
        <dbReference type="PROSITE" id="PS50240"/>
    </source>
</evidence>
<dbReference type="SMART" id="SM00020">
    <property type="entry name" value="Tryp_SPc"/>
    <property type="match status" value="1"/>
</dbReference>
<dbReference type="InterPro" id="IPR018114">
    <property type="entry name" value="TRYPSIN_HIS"/>
</dbReference>
<dbReference type="Proteomes" id="UP001307889">
    <property type="component" value="Chromosome 1"/>
</dbReference>
<evidence type="ECO:0000256" key="2">
    <source>
        <dbReference type="ARBA" id="ARBA00022801"/>
    </source>
</evidence>
<dbReference type="PROSITE" id="PS00134">
    <property type="entry name" value="TRYPSIN_HIS"/>
    <property type="match status" value="1"/>
</dbReference>
<feature type="compositionally biased region" description="Basic and acidic residues" evidence="6">
    <location>
        <begin position="46"/>
        <end position="58"/>
    </location>
</feature>
<dbReference type="PROSITE" id="PS00135">
    <property type="entry name" value="TRYPSIN_SER"/>
    <property type="match status" value="1"/>
</dbReference>
<dbReference type="InterPro" id="IPR009003">
    <property type="entry name" value="Peptidase_S1_PA"/>
</dbReference>
<proteinExistence type="predicted"/>
<keyword evidence="2 5" id="KW-0378">Hydrolase</keyword>
<feature type="domain" description="Peptidase S1" evidence="8">
    <location>
        <begin position="125"/>
        <end position="372"/>
    </location>
</feature>
<sequence>MLVFPFLLVSLTCELLPYACGSRLQDYLGSGFARATTKRTYNAIEEPDRSSSSEDRELATGLGPRLGTTHKPQFPADPFNAGKNKLEKTSQEKKPESRAEKWCKRNTEGCTSFKNQVAFGLRPRIIGGRAATPKKHTFMVLIGYGSSKIRHWLCGGSLLSSRYVLTAAHCTVGGTLGKAKWVRVGELDLSSNTDDAKPQDKEIAERIRHPDYKEPAVYNDIALLRLGSDVIFNEWVKPICLYAGAPEPEPNNVIVTGWGRTDFASETSPMLLEVKISLFNNSACVGLMGRTPDKMRLPRGIDAGSMVCAGDVNGGKDACTGDSGGPLFVEEDDCVTRQLGITSLGKDCGIPGTAGIYTNVTKYIPWIESIVWSDEE</sequence>
<evidence type="ECO:0000313" key="10">
    <source>
        <dbReference type="Proteomes" id="UP001307889"/>
    </source>
</evidence>
<reference evidence="9 10" key="1">
    <citation type="submission" date="2023-09" db="EMBL/GenBank/DDBJ databases">
        <title>Nesidiocoris tenuis whole genome shotgun sequence.</title>
        <authorList>
            <person name="Shibata T."/>
            <person name="Shimoda M."/>
            <person name="Kobayashi T."/>
            <person name="Uehara T."/>
        </authorList>
    </citation>
    <scope>NUCLEOTIDE SEQUENCE [LARGE SCALE GENOMIC DNA]</scope>
    <source>
        <strain evidence="9 10">Japan</strain>
    </source>
</reference>
<evidence type="ECO:0000256" key="3">
    <source>
        <dbReference type="ARBA" id="ARBA00022825"/>
    </source>
</evidence>
<dbReference type="InterPro" id="IPR043504">
    <property type="entry name" value="Peptidase_S1_PA_chymotrypsin"/>
</dbReference>
<keyword evidence="4" id="KW-1015">Disulfide bond</keyword>
<evidence type="ECO:0000313" key="9">
    <source>
        <dbReference type="EMBL" id="BES88126.1"/>
    </source>
</evidence>
<keyword evidence="10" id="KW-1185">Reference proteome</keyword>
<dbReference type="SUPFAM" id="SSF50494">
    <property type="entry name" value="Trypsin-like serine proteases"/>
    <property type="match status" value="1"/>
</dbReference>
<evidence type="ECO:0000256" key="7">
    <source>
        <dbReference type="SAM" id="SignalP"/>
    </source>
</evidence>
<dbReference type="Gene3D" id="2.40.10.10">
    <property type="entry name" value="Trypsin-like serine proteases"/>
    <property type="match status" value="1"/>
</dbReference>
<dbReference type="InterPro" id="IPR001314">
    <property type="entry name" value="Peptidase_S1A"/>
</dbReference>
<dbReference type="GO" id="GO:0008233">
    <property type="term" value="F:peptidase activity"/>
    <property type="evidence" value="ECO:0007669"/>
    <property type="project" value="UniProtKB-KW"/>
</dbReference>
<feature type="chain" id="PRO_5045791335" evidence="7">
    <location>
        <begin position="22"/>
        <end position="376"/>
    </location>
</feature>
<accession>A0ABN7ABA0</accession>
<dbReference type="Pfam" id="PF00089">
    <property type="entry name" value="Trypsin"/>
    <property type="match status" value="1"/>
</dbReference>
<keyword evidence="1 5" id="KW-0645">Protease</keyword>
<dbReference type="PRINTS" id="PR00722">
    <property type="entry name" value="CHYMOTRYPSIN"/>
</dbReference>
<organism evidence="9 10">
    <name type="scientific">Nesidiocoris tenuis</name>
    <dbReference type="NCBI Taxonomy" id="355587"/>
    <lineage>
        <taxon>Eukaryota</taxon>
        <taxon>Metazoa</taxon>
        <taxon>Ecdysozoa</taxon>
        <taxon>Arthropoda</taxon>
        <taxon>Hexapoda</taxon>
        <taxon>Insecta</taxon>
        <taxon>Pterygota</taxon>
        <taxon>Neoptera</taxon>
        <taxon>Paraneoptera</taxon>
        <taxon>Hemiptera</taxon>
        <taxon>Heteroptera</taxon>
        <taxon>Panheteroptera</taxon>
        <taxon>Cimicomorpha</taxon>
        <taxon>Miridae</taxon>
        <taxon>Dicyphina</taxon>
        <taxon>Nesidiocoris</taxon>
    </lineage>
</organism>
<dbReference type="InterPro" id="IPR050127">
    <property type="entry name" value="Serine_Proteases_S1"/>
</dbReference>
<dbReference type="InterPro" id="IPR001254">
    <property type="entry name" value="Trypsin_dom"/>
</dbReference>
<feature type="signal peptide" evidence="7">
    <location>
        <begin position="1"/>
        <end position="21"/>
    </location>
</feature>
<evidence type="ECO:0000256" key="1">
    <source>
        <dbReference type="ARBA" id="ARBA00022670"/>
    </source>
</evidence>
<dbReference type="PANTHER" id="PTHR24264">
    <property type="entry name" value="TRYPSIN-RELATED"/>
    <property type="match status" value="1"/>
</dbReference>